<dbReference type="InterPro" id="IPR042109">
    <property type="entry name" value="Adenylosuccinate_synth_dom1"/>
</dbReference>
<evidence type="ECO:0000256" key="4">
    <source>
        <dbReference type="ARBA" id="ARBA00022741"/>
    </source>
</evidence>
<dbReference type="PROSITE" id="PS00513">
    <property type="entry name" value="ADENYLOSUCCIN_SYN_2"/>
    <property type="match status" value="1"/>
</dbReference>
<keyword evidence="12" id="KW-1185">Reference proteome</keyword>
<dbReference type="Gene3D" id="3.90.170.10">
    <property type="entry name" value="Adenylosuccinate Synthetase, subunit A, domain 3"/>
    <property type="match status" value="1"/>
</dbReference>
<feature type="binding site" description="in other chain" evidence="8">
    <location>
        <begin position="13"/>
        <end position="16"/>
    </location>
    <ligand>
        <name>IMP</name>
        <dbReference type="ChEBI" id="CHEBI:58053"/>
        <note>ligand shared between dimeric partners</note>
    </ligand>
</feature>
<dbReference type="GO" id="GO:0044208">
    <property type="term" value="P:'de novo' AMP biosynthetic process"/>
    <property type="evidence" value="ECO:0007669"/>
    <property type="project" value="UniProtKB-UniRule"/>
</dbReference>
<keyword evidence="2 8" id="KW-0436">Ligase</keyword>
<dbReference type="NCBIfam" id="TIGR00184">
    <property type="entry name" value="purA"/>
    <property type="match status" value="1"/>
</dbReference>
<protein>
    <recommendedName>
        <fullName evidence="8 10">Adenylosuccinate synthetase</fullName>
        <shortName evidence="8">AMPSase</shortName>
        <shortName evidence="8">AdSS</shortName>
        <ecNumber evidence="8 10">6.3.4.4</ecNumber>
    </recommendedName>
    <alternativeName>
        <fullName evidence="8">IMP--aspartate ligase</fullName>
    </alternativeName>
</protein>
<dbReference type="InterPro" id="IPR042110">
    <property type="entry name" value="Adenylosuccinate_synth_dom2"/>
</dbReference>
<evidence type="ECO:0000256" key="7">
    <source>
        <dbReference type="ARBA" id="ARBA00023134"/>
    </source>
</evidence>
<keyword evidence="8" id="KW-0963">Cytoplasm</keyword>
<dbReference type="GO" id="GO:0005525">
    <property type="term" value="F:GTP binding"/>
    <property type="evidence" value="ECO:0007669"/>
    <property type="project" value="UniProtKB-UniRule"/>
</dbReference>
<sequence length="435" mass="48681">MPGIVIVGAQWGDEGKGKITDWLAQRMNLIVRYQGGDNAGHTVVVDDKEYKFHNIPSGILYSDKKCIIGNGAVLNLWMLHKEVESLKERGHQCKNLFISTRTHLILPFHPIIDRWKDQTPNGKVIGTTGRGIGPTYMDKYGRVGIRMGDLYCSESDLKDLLHKSYEEKIKLYSNFVDLSSINIDSIFKELLRFKEYFADHVIDSVYEINDALKNGQKVLFEGAQGTLLDLDHGTYPFVTSSHPTAGGACMGSGVGPKFINGIIGIAKAYTTRVGEGPFPTELFDDIGEKIRQKGHEFGTTTGRPRRTGWLDAVVLHYSSIVNSFDGFALTKLDVLDDLDTLKIAYAYKLRSGKVVDRMPSCISDLYNVELLYEEMPGWKTDTTNVKKFEDLPENAIKYIKRIEELSKTPVLFVSIGAKRSQTLIADDSILKKLGI</sequence>
<evidence type="ECO:0000256" key="1">
    <source>
        <dbReference type="ARBA" id="ARBA00011738"/>
    </source>
</evidence>
<dbReference type="AlphaFoldDB" id="A0A2R4W0R4"/>
<dbReference type="GO" id="GO:0005737">
    <property type="term" value="C:cytoplasm"/>
    <property type="evidence" value="ECO:0007669"/>
    <property type="project" value="UniProtKB-SubCell"/>
</dbReference>
<comment type="similarity">
    <text evidence="8 10">Belongs to the adenylosuccinate synthetase family.</text>
</comment>
<feature type="binding site" description="in other chain" evidence="8">
    <location>
        <position position="239"/>
    </location>
    <ligand>
        <name>IMP</name>
        <dbReference type="ChEBI" id="CHEBI:58053"/>
        <note>ligand shared between dimeric partners</note>
    </ligand>
</feature>
<dbReference type="KEGG" id="taci:TDSAC_0951"/>
<comment type="cofactor">
    <cofactor evidence="8">
        <name>Mg(2+)</name>
        <dbReference type="ChEBI" id="CHEBI:18420"/>
    </cofactor>
    <text evidence="8">Binds 1 Mg(2+) ion per subunit.</text>
</comment>
<dbReference type="NCBIfam" id="NF002223">
    <property type="entry name" value="PRK01117.1"/>
    <property type="match status" value="1"/>
</dbReference>
<feature type="binding site" evidence="8">
    <location>
        <position position="40"/>
    </location>
    <ligand>
        <name>Mg(2+)</name>
        <dbReference type="ChEBI" id="CHEBI:18420"/>
    </ligand>
</feature>
<dbReference type="PANTHER" id="PTHR11846:SF0">
    <property type="entry name" value="ADENYLOSUCCINATE SYNTHETASE"/>
    <property type="match status" value="1"/>
</dbReference>
<comment type="subcellular location">
    <subcellularLocation>
        <location evidence="8">Cytoplasm</location>
    </subcellularLocation>
</comment>
<feature type="binding site" evidence="8">
    <location>
        <begin position="40"/>
        <end position="42"/>
    </location>
    <ligand>
        <name>GTP</name>
        <dbReference type="ChEBI" id="CHEBI:37565"/>
    </ligand>
</feature>
<dbReference type="InterPro" id="IPR018220">
    <property type="entry name" value="Adenylosuccin_syn_GTP-bd"/>
</dbReference>
<reference evidence="11 12" key="1">
    <citation type="submission" date="2017-04" db="EMBL/GenBank/DDBJ databases">
        <title>Genomic insights into metabolism of Thermodesulfobium acidiphilum.</title>
        <authorList>
            <person name="Toshchakov S.V."/>
            <person name="Frolov E.N."/>
            <person name="Kublanov I.V."/>
            <person name="Samarov N.I."/>
            <person name="Novikov A."/>
            <person name="Lebedinsky A.V."/>
            <person name="Bonch-Osmolovskaya E.A."/>
            <person name="Chernyh N.A."/>
        </authorList>
    </citation>
    <scope>NUCLEOTIDE SEQUENCE [LARGE SCALE GENOMIC DNA]</scope>
    <source>
        <strain evidence="11 12">3127-1</strain>
    </source>
</reference>
<dbReference type="EMBL" id="CP020921">
    <property type="protein sequence ID" value="AWB10304.1"/>
    <property type="molecule type" value="Genomic_DNA"/>
</dbReference>
<evidence type="ECO:0000256" key="6">
    <source>
        <dbReference type="ARBA" id="ARBA00022842"/>
    </source>
</evidence>
<dbReference type="EC" id="6.3.4.4" evidence="8 10"/>
<feature type="binding site" evidence="8">
    <location>
        <position position="13"/>
    </location>
    <ligand>
        <name>Mg(2+)</name>
        <dbReference type="ChEBI" id="CHEBI:18420"/>
    </ligand>
</feature>
<evidence type="ECO:0000313" key="12">
    <source>
        <dbReference type="Proteomes" id="UP000244792"/>
    </source>
</evidence>
<comment type="catalytic activity">
    <reaction evidence="8 10">
        <text>IMP + L-aspartate + GTP = N(6)-(1,2-dicarboxyethyl)-AMP + GDP + phosphate + 2 H(+)</text>
        <dbReference type="Rhea" id="RHEA:15753"/>
        <dbReference type="ChEBI" id="CHEBI:15378"/>
        <dbReference type="ChEBI" id="CHEBI:29991"/>
        <dbReference type="ChEBI" id="CHEBI:37565"/>
        <dbReference type="ChEBI" id="CHEBI:43474"/>
        <dbReference type="ChEBI" id="CHEBI:57567"/>
        <dbReference type="ChEBI" id="CHEBI:58053"/>
        <dbReference type="ChEBI" id="CHEBI:58189"/>
        <dbReference type="EC" id="6.3.4.4"/>
    </reaction>
</comment>
<comment type="subunit">
    <text evidence="1 8">Homodimer.</text>
</comment>
<dbReference type="UniPathway" id="UPA00075">
    <property type="reaction ID" value="UER00335"/>
</dbReference>
<keyword evidence="5 8" id="KW-0658">Purine biosynthesis</keyword>
<dbReference type="OrthoDB" id="9807553at2"/>
<feature type="binding site" evidence="8">
    <location>
        <begin position="331"/>
        <end position="333"/>
    </location>
    <ligand>
        <name>GTP</name>
        <dbReference type="ChEBI" id="CHEBI:37565"/>
    </ligand>
</feature>
<dbReference type="SUPFAM" id="SSF52540">
    <property type="entry name" value="P-loop containing nucleoside triphosphate hydrolases"/>
    <property type="match status" value="1"/>
</dbReference>
<feature type="binding site" description="in other chain" evidence="8">
    <location>
        <begin position="38"/>
        <end position="41"/>
    </location>
    <ligand>
        <name>IMP</name>
        <dbReference type="ChEBI" id="CHEBI:58053"/>
        <note>ligand shared between dimeric partners</note>
    </ligand>
</feature>
<feature type="binding site" evidence="8">
    <location>
        <position position="305"/>
    </location>
    <ligand>
        <name>GTP</name>
        <dbReference type="ChEBI" id="CHEBI:37565"/>
    </ligand>
</feature>
<feature type="active site" evidence="9">
    <location>
        <position position="139"/>
    </location>
</feature>
<feature type="binding site" description="in other chain" evidence="8">
    <location>
        <position position="128"/>
    </location>
    <ligand>
        <name>IMP</name>
        <dbReference type="ChEBI" id="CHEBI:58053"/>
        <note>ligand shared between dimeric partners</note>
    </ligand>
</feature>
<dbReference type="HAMAP" id="MF_00011">
    <property type="entry name" value="Adenylosucc_synth"/>
    <property type="match status" value="1"/>
</dbReference>
<feature type="active site" description="Proton donor" evidence="8">
    <location>
        <position position="41"/>
    </location>
</feature>
<dbReference type="FunFam" id="3.90.170.10:FF:000001">
    <property type="entry name" value="Adenylosuccinate synthetase"/>
    <property type="match status" value="1"/>
</dbReference>
<evidence type="ECO:0000256" key="3">
    <source>
        <dbReference type="ARBA" id="ARBA00022723"/>
    </source>
</evidence>
<keyword evidence="7 8" id="KW-0342">GTP-binding</keyword>
<evidence type="ECO:0000256" key="2">
    <source>
        <dbReference type="ARBA" id="ARBA00022598"/>
    </source>
</evidence>
<accession>A0A2R4W0R4</accession>
<name>A0A2R4W0R4_THEAF</name>
<evidence type="ECO:0000313" key="11">
    <source>
        <dbReference type="EMBL" id="AWB10304.1"/>
    </source>
</evidence>
<dbReference type="Proteomes" id="UP000244792">
    <property type="component" value="Chromosome"/>
</dbReference>
<feature type="binding site" evidence="8">
    <location>
        <begin position="299"/>
        <end position="305"/>
    </location>
    <ligand>
        <name>substrate</name>
    </ligand>
</feature>
<dbReference type="FunFam" id="1.10.300.10:FF:000001">
    <property type="entry name" value="Adenylosuccinate synthetase"/>
    <property type="match status" value="1"/>
</dbReference>
<keyword evidence="4 8" id="KW-0547">Nucleotide-binding</keyword>
<dbReference type="InterPro" id="IPR033128">
    <property type="entry name" value="Adenylosuccin_syn_Lys_AS"/>
</dbReference>
<dbReference type="InterPro" id="IPR027417">
    <property type="entry name" value="P-loop_NTPase"/>
</dbReference>
<feature type="binding site" evidence="8">
    <location>
        <begin position="414"/>
        <end position="416"/>
    </location>
    <ligand>
        <name>GTP</name>
        <dbReference type="ChEBI" id="CHEBI:37565"/>
    </ligand>
</feature>
<dbReference type="Pfam" id="PF00709">
    <property type="entry name" value="Adenylsucc_synt"/>
    <property type="match status" value="1"/>
</dbReference>
<dbReference type="Gene3D" id="3.40.440.10">
    <property type="entry name" value="Adenylosuccinate Synthetase, subunit A, domain 1"/>
    <property type="match status" value="1"/>
</dbReference>
<dbReference type="PANTHER" id="PTHR11846">
    <property type="entry name" value="ADENYLOSUCCINATE SYNTHETASE"/>
    <property type="match status" value="1"/>
</dbReference>
<evidence type="ECO:0000256" key="10">
    <source>
        <dbReference type="RuleBase" id="RU000520"/>
    </source>
</evidence>
<feature type="binding site" description="in other chain" evidence="8">
    <location>
        <position position="303"/>
    </location>
    <ligand>
        <name>IMP</name>
        <dbReference type="ChEBI" id="CHEBI:58053"/>
        <note>ligand shared between dimeric partners</note>
    </ligand>
</feature>
<dbReference type="SMART" id="SM00788">
    <property type="entry name" value="Adenylsucc_synt"/>
    <property type="match status" value="1"/>
</dbReference>
<dbReference type="InterPro" id="IPR001114">
    <property type="entry name" value="Adenylosuccinate_synthetase"/>
</dbReference>
<dbReference type="PROSITE" id="PS01266">
    <property type="entry name" value="ADENYLOSUCCIN_SYN_1"/>
    <property type="match status" value="1"/>
</dbReference>
<dbReference type="GO" id="GO:0046040">
    <property type="term" value="P:IMP metabolic process"/>
    <property type="evidence" value="ECO:0007669"/>
    <property type="project" value="TreeGrafter"/>
</dbReference>
<keyword evidence="3 8" id="KW-0479">Metal-binding</keyword>
<feature type="binding site" evidence="8">
    <location>
        <position position="142"/>
    </location>
    <ligand>
        <name>IMP</name>
        <dbReference type="ChEBI" id="CHEBI:58053"/>
        <note>ligand shared between dimeric partners</note>
    </ligand>
</feature>
<evidence type="ECO:0000256" key="8">
    <source>
        <dbReference type="HAMAP-Rule" id="MF_00011"/>
    </source>
</evidence>
<dbReference type="RefSeq" id="WP_108309117.1">
    <property type="nucleotide sequence ID" value="NZ_CP020921.1"/>
</dbReference>
<dbReference type="CDD" id="cd03108">
    <property type="entry name" value="AdSS"/>
    <property type="match status" value="1"/>
</dbReference>
<dbReference type="GO" id="GO:0000287">
    <property type="term" value="F:magnesium ion binding"/>
    <property type="evidence" value="ECO:0007669"/>
    <property type="project" value="UniProtKB-UniRule"/>
</dbReference>
<feature type="active site" description="Proton acceptor" evidence="8">
    <location>
        <position position="13"/>
    </location>
</feature>
<gene>
    <name evidence="8" type="primary">purA</name>
    <name evidence="11" type="ORF">TDSAC_0951</name>
</gene>
<organism evidence="11 12">
    <name type="scientific">Thermodesulfobium acidiphilum</name>
    <dbReference type="NCBI Taxonomy" id="1794699"/>
    <lineage>
        <taxon>Bacteria</taxon>
        <taxon>Pseudomonadati</taxon>
        <taxon>Thermodesulfobiota</taxon>
        <taxon>Thermodesulfobiia</taxon>
        <taxon>Thermodesulfobiales</taxon>
        <taxon>Thermodesulfobiaceae</taxon>
        <taxon>Thermodesulfobium</taxon>
    </lineage>
</organism>
<feature type="binding site" evidence="8">
    <location>
        <begin position="12"/>
        <end position="18"/>
    </location>
    <ligand>
        <name>GTP</name>
        <dbReference type="ChEBI" id="CHEBI:37565"/>
    </ligand>
</feature>
<feature type="binding site" description="in other chain" evidence="8">
    <location>
        <position position="224"/>
    </location>
    <ligand>
        <name>IMP</name>
        <dbReference type="ChEBI" id="CHEBI:58053"/>
        <note>ligand shared between dimeric partners</note>
    </ligand>
</feature>
<evidence type="ECO:0000256" key="9">
    <source>
        <dbReference type="PROSITE-ProRule" id="PRU10134"/>
    </source>
</evidence>
<dbReference type="InterPro" id="IPR042111">
    <property type="entry name" value="Adenylosuccinate_synth_dom3"/>
</dbReference>
<proteinExistence type="inferred from homology"/>
<comment type="function">
    <text evidence="8">Plays an important role in the de novo pathway of purine nucleotide biosynthesis. Catalyzes the first committed step in the biosynthesis of AMP from IMP.</text>
</comment>
<dbReference type="GO" id="GO:0004019">
    <property type="term" value="F:adenylosuccinate synthase activity"/>
    <property type="evidence" value="ECO:0007669"/>
    <property type="project" value="UniProtKB-UniRule"/>
</dbReference>
<keyword evidence="6 8" id="KW-0460">Magnesium</keyword>
<comment type="pathway">
    <text evidence="8 10">Purine metabolism; AMP biosynthesis via de novo pathway; AMP from IMP: step 1/2.</text>
</comment>
<dbReference type="Gene3D" id="1.10.300.10">
    <property type="entry name" value="Adenylosuccinate Synthetase, subunit A, domain 2"/>
    <property type="match status" value="1"/>
</dbReference>
<evidence type="ECO:0000256" key="5">
    <source>
        <dbReference type="ARBA" id="ARBA00022755"/>
    </source>
</evidence>